<evidence type="ECO:0000256" key="10">
    <source>
        <dbReference type="ARBA" id="ARBA00023145"/>
    </source>
</evidence>
<evidence type="ECO:0000256" key="14">
    <source>
        <dbReference type="ARBA" id="ARBA00050492"/>
    </source>
</evidence>
<feature type="domain" description="Saposin B-type" evidence="19">
    <location>
        <begin position="37"/>
        <end position="118"/>
    </location>
</feature>
<dbReference type="GO" id="GO:0006631">
    <property type="term" value="P:fatty acid metabolic process"/>
    <property type="evidence" value="ECO:0007669"/>
    <property type="project" value="Ensembl"/>
</dbReference>
<evidence type="ECO:0000256" key="6">
    <source>
        <dbReference type="ARBA" id="ARBA00022729"/>
    </source>
</evidence>
<dbReference type="FunFam" id="1.10.225.10:FF:000009">
    <property type="entry name" value="Acyloxyacyl hydrolase"/>
    <property type="match status" value="1"/>
</dbReference>
<dbReference type="Pfam" id="PF00657">
    <property type="entry name" value="Lipase_GDSL"/>
    <property type="match status" value="1"/>
</dbReference>
<evidence type="ECO:0000256" key="1">
    <source>
        <dbReference type="ARBA" id="ARBA00001913"/>
    </source>
</evidence>
<feature type="chain" id="PRO_5034710484" description="Acyloxyacyl hydrolase" evidence="18">
    <location>
        <begin position="24"/>
        <end position="575"/>
    </location>
</feature>
<evidence type="ECO:0000259" key="19">
    <source>
        <dbReference type="PROSITE" id="PS50015"/>
    </source>
</evidence>
<dbReference type="InterPro" id="IPR036514">
    <property type="entry name" value="SGNH_hydro_sf"/>
</dbReference>
<dbReference type="InterPro" id="IPR048593">
    <property type="entry name" value="AOAH_Saposin_N"/>
</dbReference>
<dbReference type="CDD" id="cd01826">
    <property type="entry name" value="acyloxyacyl_hydrolase_like"/>
    <property type="match status" value="1"/>
</dbReference>
<dbReference type="SUPFAM" id="SSF52266">
    <property type="entry name" value="SGNH hydrolase"/>
    <property type="match status" value="1"/>
</dbReference>
<accession>A0A8C9K8Z7</accession>
<protein>
    <recommendedName>
        <fullName evidence="17">Acyloxyacyl hydrolase</fullName>
        <ecNumber evidence="16">3.1.1.77</ecNumber>
    </recommendedName>
</protein>
<keyword evidence="7" id="KW-0378">Hydrolase</keyword>
<dbReference type="SUPFAM" id="SSF47862">
    <property type="entry name" value="Saposin"/>
    <property type="match status" value="1"/>
</dbReference>
<keyword evidence="4" id="KW-0964">Secreted</keyword>
<evidence type="ECO:0000256" key="18">
    <source>
        <dbReference type="SAM" id="SignalP"/>
    </source>
</evidence>
<dbReference type="AlphaFoldDB" id="A0A8C9K8Z7"/>
<dbReference type="EC" id="3.1.1.77" evidence="16"/>
<dbReference type="KEGG" id="ptg:102960989"/>
<evidence type="ECO:0000256" key="3">
    <source>
        <dbReference type="ARBA" id="ARBA00004613"/>
    </source>
</evidence>
<dbReference type="PROSITE" id="PS50015">
    <property type="entry name" value="SAP_B"/>
    <property type="match status" value="1"/>
</dbReference>
<keyword evidence="9" id="KW-0443">Lipid metabolism</keyword>
<dbReference type="GO" id="GO:0031410">
    <property type="term" value="C:cytoplasmic vesicle"/>
    <property type="evidence" value="ECO:0007669"/>
    <property type="project" value="UniProtKB-SubCell"/>
</dbReference>
<dbReference type="Proteomes" id="UP000675900">
    <property type="component" value="Unassembled WGS sequence"/>
</dbReference>
<dbReference type="CTD" id="313"/>
<dbReference type="GeneTree" id="ENSGT00390000008427"/>
<keyword evidence="10" id="KW-0865">Zymogen</keyword>
<dbReference type="InterPro" id="IPR001087">
    <property type="entry name" value="GDSL"/>
</dbReference>
<evidence type="ECO:0000256" key="8">
    <source>
        <dbReference type="ARBA" id="ARBA00022837"/>
    </source>
</evidence>
<sequence>MKSPWNILLVTPLFLLLPLCTSASPASDDSPSTRNPNGHTCLACVAVVSVIEQLAQVHNSTVETSMERLCSYLPEKLFLKTTCYLVIEMFGPDIIKLLSTDMNADVVCHTLKFCKQDPGQPLCHLYPLPKEAWKFTLEKARQIVKKSPALKYSRSSADICSLPFLAKICQKIKLAIKNSVPFKDVDSDKYSVFPTLRGYHWRGRDCNDSNKMAYPGRRPDNWDVHEDSNCNGIWGVDPKDGIPYEKKFCEGSQPRGIILLGDSAGAHFHISPEWITASQMSLKSFINLPTALTNELNWPQISGATGFLDSISGIKEKSIYLRLRKRNHCNHRDYQNISRNGASSQNLDRFIESLSRDPLLDHPAIIIYAMIGNDVCNGKADPVPEMTTPKKLYSSVMKTLKYLNSHLPNGSHVILYGLPNGTFLWDNLHNRYYPLGQLNKDVTYAHFYSFLNCLQVSPCHSWMSSNKTLRNLTSERAKQLSNTLKNIATSQKFTNFDLFYADFDFQEVTEEWQKRGGEPWQLIEPVDGFHPNEVALLLLADRLWKKVELHWPQVLGKENPFNPQIEQVFGDQGGH</sequence>
<evidence type="ECO:0000256" key="13">
    <source>
        <dbReference type="ARBA" id="ARBA00023329"/>
    </source>
</evidence>
<dbReference type="GeneID" id="102960989"/>
<evidence type="ECO:0000313" key="20">
    <source>
        <dbReference type="Ensembl" id="ENSPTIP00000018704.1"/>
    </source>
</evidence>
<reference evidence="20" key="2">
    <citation type="submission" date="2025-09" db="UniProtKB">
        <authorList>
            <consortium name="Ensembl"/>
        </authorList>
    </citation>
    <scope>IDENTIFICATION</scope>
</reference>
<dbReference type="PANTHER" id="PTHR15010:SF0">
    <property type="entry name" value="ACYLOXYACYL HYDROLASE"/>
    <property type="match status" value="1"/>
</dbReference>
<evidence type="ECO:0000256" key="2">
    <source>
        <dbReference type="ARBA" id="ARBA00004541"/>
    </source>
</evidence>
<name>A0A8C9K8Z7_PANTA</name>
<dbReference type="GO" id="GO:0050528">
    <property type="term" value="F:acyloxyacyl hydrolase activity"/>
    <property type="evidence" value="ECO:0007669"/>
    <property type="project" value="UniProtKB-EC"/>
</dbReference>
<evidence type="ECO:0000256" key="4">
    <source>
        <dbReference type="ARBA" id="ARBA00022525"/>
    </source>
</evidence>
<dbReference type="GO" id="GO:0005576">
    <property type="term" value="C:extracellular region"/>
    <property type="evidence" value="ECO:0007669"/>
    <property type="project" value="UniProtKB-SubCell"/>
</dbReference>
<dbReference type="Gene3D" id="3.40.50.1110">
    <property type="entry name" value="SGNH hydrolase"/>
    <property type="match status" value="1"/>
</dbReference>
<evidence type="ECO:0000256" key="16">
    <source>
        <dbReference type="ARBA" id="ARBA00067034"/>
    </source>
</evidence>
<dbReference type="PANTHER" id="PTHR15010">
    <property type="entry name" value="ACYLOXYACYL HYDROLASE"/>
    <property type="match status" value="1"/>
</dbReference>
<comment type="subcellular location">
    <subcellularLocation>
        <location evidence="2">Cytoplasmic vesicle</location>
    </subcellularLocation>
    <subcellularLocation>
        <location evidence="3">Secreted</location>
    </subcellularLocation>
</comment>
<comment type="catalytic activity">
    <reaction evidence="14">
        <text>a 3-(acyloxy)acyl derivative of bacterial toxin + H2O = a 3-hydroxyacyl derivative of bacterial toxin + a fatty acid + H(+)</text>
        <dbReference type="Rhea" id="RHEA:12032"/>
        <dbReference type="ChEBI" id="CHEBI:15377"/>
        <dbReference type="ChEBI" id="CHEBI:15378"/>
        <dbReference type="ChEBI" id="CHEBI:28868"/>
        <dbReference type="ChEBI" id="CHEBI:136853"/>
        <dbReference type="ChEBI" id="CHEBI:140675"/>
        <dbReference type="EC" id="3.1.1.77"/>
    </reaction>
</comment>
<comment type="cofactor">
    <cofactor evidence="1">
        <name>Ca(2+)</name>
        <dbReference type="ChEBI" id="CHEBI:29108"/>
    </cofactor>
</comment>
<comment type="subunit">
    <text evidence="15">Heterodimer of the large and small subunits; disulfide-linked.</text>
</comment>
<dbReference type="GO" id="GO:0005509">
    <property type="term" value="F:calcium ion binding"/>
    <property type="evidence" value="ECO:0007669"/>
    <property type="project" value="Ensembl"/>
</dbReference>
<evidence type="ECO:0000256" key="12">
    <source>
        <dbReference type="ARBA" id="ARBA00023180"/>
    </source>
</evidence>
<dbReference type="InterPro" id="IPR011001">
    <property type="entry name" value="Saposin-like"/>
</dbReference>
<keyword evidence="13" id="KW-0968">Cytoplasmic vesicle</keyword>
<evidence type="ECO:0000313" key="21">
    <source>
        <dbReference type="Proteomes" id="UP000675900"/>
    </source>
</evidence>
<keyword evidence="21" id="KW-1185">Reference proteome</keyword>
<dbReference type="InterPro" id="IPR008139">
    <property type="entry name" value="SaposinB_dom"/>
</dbReference>
<dbReference type="GO" id="GO:0050728">
    <property type="term" value="P:negative regulation of inflammatory response"/>
    <property type="evidence" value="ECO:0007669"/>
    <property type="project" value="TreeGrafter"/>
</dbReference>
<keyword evidence="8" id="KW-0106">Calcium</keyword>
<organism evidence="20 21">
    <name type="scientific">Panthera tigris altaica</name>
    <name type="common">Siberian tiger</name>
    <dbReference type="NCBI Taxonomy" id="74533"/>
    <lineage>
        <taxon>Eukaryota</taxon>
        <taxon>Metazoa</taxon>
        <taxon>Chordata</taxon>
        <taxon>Craniata</taxon>
        <taxon>Vertebrata</taxon>
        <taxon>Euteleostomi</taxon>
        <taxon>Mammalia</taxon>
        <taxon>Eutheria</taxon>
        <taxon>Laurasiatheria</taxon>
        <taxon>Carnivora</taxon>
        <taxon>Feliformia</taxon>
        <taxon>Felidae</taxon>
        <taxon>Pantherinae</taxon>
        <taxon>Panthera</taxon>
    </lineage>
</organism>
<dbReference type="Ensembl" id="ENSPTIT00000022989.1">
    <property type="protein sequence ID" value="ENSPTIP00000018704.1"/>
    <property type="gene ID" value="ENSPTIG00000016738.1"/>
</dbReference>
<proteinExistence type="predicted"/>
<keyword evidence="5" id="KW-0479">Metal-binding</keyword>
<keyword evidence="11" id="KW-1015">Disulfide bond</keyword>
<feature type="signal peptide" evidence="18">
    <location>
        <begin position="1"/>
        <end position="23"/>
    </location>
</feature>
<dbReference type="SMART" id="SM00741">
    <property type="entry name" value="SapB"/>
    <property type="match status" value="1"/>
</dbReference>
<keyword evidence="12" id="KW-0325">Glycoprotein</keyword>
<dbReference type="Gene3D" id="1.10.225.10">
    <property type="entry name" value="Saposin-like"/>
    <property type="match status" value="1"/>
</dbReference>
<evidence type="ECO:0000256" key="17">
    <source>
        <dbReference type="ARBA" id="ARBA00071736"/>
    </source>
</evidence>
<dbReference type="Pfam" id="PF20825">
    <property type="entry name" value="Saposin"/>
    <property type="match status" value="1"/>
</dbReference>
<evidence type="ECO:0000256" key="7">
    <source>
        <dbReference type="ARBA" id="ARBA00022801"/>
    </source>
</evidence>
<dbReference type="GO" id="GO:0009104">
    <property type="term" value="P:lipopolysaccharide catabolic process"/>
    <property type="evidence" value="ECO:0007669"/>
    <property type="project" value="Ensembl"/>
</dbReference>
<reference evidence="20" key="1">
    <citation type="submission" date="2025-08" db="UniProtKB">
        <authorList>
            <consortium name="Ensembl"/>
        </authorList>
    </citation>
    <scope>IDENTIFICATION</scope>
</reference>
<evidence type="ECO:0000256" key="9">
    <source>
        <dbReference type="ARBA" id="ARBA00023098"/>
    </source>
</evidence>
<gene>
    <name evidence="20" type="primary">AOAH</name>
</gene>
<evidence type="ECO:0000256" key="5">
    <source>
        <dbReference type="ARBA" id="ARBA00022723"/>
    </source>
</evidence>
<keyword evidence="6 18" id="KW-0732">Signal</keyword>
<evidence type="ECO:0000256" key="15">
    <source>
        <dbReference type="ARBA" id="ARBA00061991"/>
    </source>
</evidence>
<evidence type="ECO:0000256" key="11">
    <source>
        <dbReference type="ARBA" id="ARBA00023157"/>
    </source>
</evidence>
<dbReference type="InterPro" id="IPR039676">
    <property type="entry name" value="AOAH"/>
</dbReference>